<name>A0A2K3MC86_TRIPR</name>
<proteinExistence type="predicted"/>
<dbReference type="GO" id="GO:0032259">
    <property type="term" value="P:methylation"/>
    <property type="evidence" value="ECO:0007669"/>
    <property type="project" value="UniProtKB-KW"/>
</dbReference>
<protein>
    <submittedName>
        <fullName evidence="1">Methyltransferase-like protein 13-like</fullName>
    </submittedName>
</protein>
<dbReference type="AlphaFoldDB" id="A0A2K3MC86"/>
<organism evidence="1 2">
    <name type="scientific">Trifolium pratense</name>
    <name type="common">Red clover</name>
    <dbReference type="NCBI Taxonomy" id="57577"/>
    <lineage>
        <taxon>Eukaryota</taxon>
        <taxon>Viridiplantae</taxon>
        <taxon>Streptophyta</taxon>
        <taxon>Embryophyta</taxon>
        <taxon>Tracheophyta</taxon>
        <taxon>Spermatophyta</taxon>
        <taxon>Magnoliopsida</taxon>
        <taxon>eudicotyledons</taxon>
        <taxon>Gunneridae</taxon>
        <taxon>Pentapetalae</taxon>
        <taxon>rosids</taxon>
        <taxon>fabids</taxon>
        <taxon>Fabales</taxon>
        <taxon>Fabaceae</taxon>
        <taxon>Papilionoideae</taxon>
        <taxon>50 kb inversion clade</taxon>
        <taxon>NPAAA clade</taxon>
        <taxon>Hologalegina</taxon>
        <taxon>IRL clade</taxon>
        <taxon>Trifolieae</taxon>
        <taxon>Trifolium</taxon>
    </lineage>
</organism>
<keyword evidence="1" id="KW-0808">Transferase</keyword>
<sequence length="151" mass="16727">MSVDAIPLNSSSESNHQTFMVVVEKELSTTVHQITSLLRNASLNCNSKQEYEVFQPFKQAKASGLRDALQNENQVREKLSSSSDTLYAVEDLQEELAKISQGRRLQLTLGGQGCSIFSYRAVVLDAEELSDPFTYHCGVFIVPKAGGILFH</sequence>
<reference evidence="1 2" key="1">
    <citation type="journal article" date="2014" name="Am. J. Bot.">
        <title>Genome assembly and annotation for red clover (Trifolium pratense; Fabaceae).</title>
        <authorList>
            <person name="Istvanek J."/>
            <person name="Jaros M."/>
            <person name="Krenek A."/>
            <person name="Repkova J."/>
        </authorList>
    </citation>
    <scope>NUCLEOTIDE SEQUENCE [LARGE SCALE GENOMIC DNA]</scope>
    <source>
        <strain evidence="2">cv. Tatra</strain>
        <tissue evidence="1">Young leaves</tissue>
    </source>
</reference>
<reference evidence="1 2" key="2">
    <citation type="journal article" date="2017" name="Front. Plant Sci.">
        <title>Gene Classification and Mining of Molecular Markers Useful in Red Clover (Trifolium pratense) Breeding.</title>
        <authorList>
            <person name="Istvanek J."/>
            <person name="Dluhosova J."/>
            <person name="Dluhos P."/>
            <person name="Patkova L."/>
            <person name="Nedelnik J."/>
            <person name="Repkova J."/>
        </authorList>
    </citation>
    <scope>NUCLEOTIDE SEQUENCE [LARGE SCALE GENOMIC DNA]</scope>
    <source>
        <strain evidence="2">cv. Tatra</strain>
        <tissue evidence="1">Young leaves</tissue>
    </source>
</reference>
<keyword evidence="1" id="KW-0489">Methyltransferase</keyword>
<evidence type="ECO:0000313" key="1">
    <source>
        <dbReference type="EMBL" id="PNX88395.1"/>
    </source>
</evidence>
<dbReference type="STRING" id="57577.A0A2K3MC86"/>
<gene>
    <name evidence="1" type="ORF">L195_g044499</name>
</gene>
<dbReference type="EMBL" id="ASHM01056430">
    <property type="protein sequence ID" value="PNX88395.1"/>
    <property type="molecule type" value="Genomic_DNA"/>
</dbReference>
<evidence type="ECO:0000313" key="2">
    <source>
        <dbReference type="Proteomes" id="UP000236291"/>
    </source>
</evidence>
<comment type="caution">
    <text evidence="1">The sequence shown here is derived from an EMBL/GenBank/DDBJ whole genome shotgun (WGS) entry which is preliminary data.</text>
</comment>
<dbReference type="ExpressionAtlas" id="A0A2K3MC86">
    <property type="expression patterns" value="baseline"/>
</dbReference>
<dbReference type="Proteomes" id="UP000236291">
    <property type="component" value="Unassembled WGS sequence"/>
</dbReference>
<accession>A0A2K3MC86</accession>
<dbReference type="GO" id="GO:0008168">
    <property type="term" value="F:methyltransferase activity"/>
    <property type="evidence" value="ECO:0007669"/>
    <property type="project" value="UniProtKB-KW"/>
</dbReference>